<feature type="domain" description="Spermatogenesis-associated protein 20-like TRX" evidence="1">
    <location>
        <begin position="2"/>
        <end position="160"/>
    </location>
</feature>
<sequence>MTNRLATESSPYLRQHAGNPVDWYAWGETAFHRARAENKPIVLSVGYAACHWCHVMAHESFENPRIASLMNERYVSIKVDRQERPDIDEIYQQVSQMMGQGGGWPLTVFLTPQGEPFFGGTYFPPDDRYGRPGFARVLITLSEAWRHRQDELQVSIAQIQQGFWQLDQAQQGGPTADVEDLSAQTAHALARNTDPAHGGLGGAPKFPNPSCYDLMLRVYERSREPVLLDALDRTLDHMAAGGIYDQLGGGFARYSVDAHWAVPHFEKMLYDNGQLVKLYADAYRLTGKPTWRRIFEETLAYILRDMTHPEGGFYASEDADSEGHEGKFYCWTSAEIKAVLGESEGALACQAYGVTERGNFEHGATVLHRAVELDAVEEAQVAGWRERLLAARARRVRPARDDNILTGWNGLMIAGLCAAFQATGVTGYLSAANRAATFIQNELTLADGGVFRAWKDGVAKVPGFLEDYAFLCNALLDLYESCFERRHLDRAIELATLILDKFWDDGLYFTPCDGEPLVHRPRAPYDGASPSGISSSVFAFLRLHALTNHDLYIDRAEHEIQRYESAAGKAPSAFAHLMAARDFVERGPFEIVLAGEKSAATALATGVHRAYLPARVLAFAGDLPIGRECHPVNGRAAAYVCRNRTCAAPMTDSNALLEYCSSCRV</sequence>
<protein>
    <recommendedName>
        <fullName evidence="1">Spermatogenesis-associated protein 20-like TRX domain-containing protein</fullName>
    </recommendedName>
</protein>
<dbReference type="CDD" id="cd02955">
    <property type="entry name" value="SSP411"/>
    <property type="match status" value="1"/>
</dbReference>
<dbReference type="RefSeq" id="WP_087736914.1">
    <property type="nucleotide sequence ID" value="NZ_CYGY02000050.1"/>
</dbReference>
<dbReference type="InterPro" id="IPR024705">
    <property type="entry name" value="Ssp411"/>
</dbReference>
<dbReference type="PANTHER" id="PTHR42899">
    <property type="entry name" value="SPERMATOGENESIS-ASSOCIATED PROTEIN 20"/>
    <property type="match status" value="1"/>
</dbReference>
<dbReference type="InterPro" id="IPR008928">
    <property type="entry name" value="6-hairpin_glycosidase_sf"/>
</dbReference>
<dbReference type="AlphaFoldDB" id="A0A1N7SF88"/>
<dbReference type="Gene3D" id="1.50.10.10">
    <property type="match status" value="2"/>
</dbReference>
<dbReference type="InterPro" id="IPR012341">
    <property type="entry name" value="6hp_glycosidase-like_sf"/>
</dbReference>
<comment type="caution">
    <text evidence="2">The sequence shown here is derived from an EMBL/GenBank/DDBJ whole genome shotgun (WGS) entry which is preliminary data.</text>
</comment>
<dbReference type="Pfam" id="PF03190">
    <property type="entry name" value="Thioredox_DsbH"/>
    <property type="match status" value="1"/>
</dbReference>
<gene>
    <name evidence="2" type="ORF">BN2476_500022</name>
</gene>
<dbReference type="Gene3D" id="3.40.30.10">
    <property type="entry name" value="Glutaredoxin"/>
    <property type="match status" value="1"/>
</dbReference>
<dbReference type="SUPFAM" id="SSF48208">
    <property type="entry name" value="Six-hairpin glycosidases"/>
    <property type="match status" value="1"/>
</dbReference>
<evidence type="ECO:0000313" key="2">
    <source>
        <dbReference type="EMBL" id="SIT46065.1"/>
    </source>
</evidence>
<keyword evidence="3" id="KW-1185">Reference proteome</keyword>
<organism evidence="2 3">
    <name type="scientific">Paraburkholderia piptadeniae</name>
    <dbReference type="NCBI Taxonomy" id="1701573"/>
    <lineage>
        <taxon>Bacteria</taxon>
        <taxon>Pseudomonadati</taxon>
        <taxon>Pseudomonadota</taxon>
        <taxon>Betaproteobacteria</taxon>
        <taxon>Burkholderiales</taxon>
        <taxon>Burkholderiaceae</taxon>
        <taxon>Paraburkholderia</taxon>
    </lineage>
</organism>
<reference evidence="2" key="1">
    <citation type="submission" date="2016-12" db="EMBL/GenBank/DDBJ databases">
        <authorList>
            <person name="Moulin L."/>
        </authorList>
    </citation>
    <scope>NUCLEOTIDE SEQUENCE [LARGE SCALE GENOMIC DNA]</scope>
    <source>
        <strain evidence="2">STM 7183</strain>
    </source>
</reference>
<dbReference type="GO" id="GO:0005975">
    <property type="term" value="P:carbohydrate metabolic process"/>
    <property type="evidence" value="ECO:0007669"/>
    <property type="project" value="InterPro"/>
</dbReference>
<name>A0A1N7SF88_9BURK</name>
<dbReference type="PANTHER" id="PTHR42899:SF1">
    <property type="entry name" value="SPERMATOGENESIS-ASSOCIATED PROTEIN 20"/>
    <property type="match status" value="1"/>
</dbReference>
<accession>A0A1N7SF88</accession>
<evidence type="ECO:0000313" key="3">
    <source>
        <dbReference type="Proteomes" id="UP000195569"/>
    </source>
</evidence>
<dbReference type="InterPro" id="IPR004879">
    <property type="entry name" value="Ssp411-like_TRX"/>
</dbReference>
<proteinExistence type="predicted"/>
<evidence type="ECO:0000259" key="1">
    <source>
        <dbReference type="Pfam" id="PF03190"/>
    </source>
</evidence>
<dbReference type="InterPro" id="IPR036249">
    <property type="entry name" value="Thioredoxin-like_sf"/>
</dbReference>
<dbReference type="EMBL" id="CYGY02000050">
    <property type="protein sequence ID" value="SIT46065.1"/>
    <property type="molecule type" value="Genomic_DNA"/>
</dbReference>
<dbReference type="Proteomes" id="UP000195569">
    <property type="component" value="Unassembled WGS sequence"/>
</dbReference>
<dbReference type="PIRSF" id="PIRSF006402">
    <property type="entry name" value="UCP006402_thioredoxin"/>
    <property type="match status" value="1"/>
</dbReference>
<dbReference type="SUPFAM" id="SSF52833">
    <property type="entry name" value="Thioredoxin-like"/>
    <property type="match status" value="1"/>
</dbReference>
<dbReference type="OrthoDB" id="9762614at2"/>